<dbReference type="Proteomes" id="UP000823926">
    <property type="component" value="Unassembled WGS sequence"/>
</dbReference>
<dbReference type="Pfam" id="PF16286">
    <property type="entry name" value="DUF4932"/>
    <property type="match status" value="1"/>
</dbReference>
<name>A0A9D1QCW1_9BACT</name>
<accession>A0A9D1QCW1</accession>
<evidence type="ECO:0000313" key="3">
    <source>
        <dbReference type="Proteomes" id="UP000823926"/>
    </source>
</evidence>
<reference evidence="2" key="1">
    <citation type="journal article" date="2021" name="PeerJ">
        <title>Extensive microbial diversity within the chicken gut microbiome revealed by metagenomics and culture.</title>
        <authorList>
            <person name="Gilroy R."/>
            <person name="Ravi A."/>
            <person name="Getino M."/>
            <person name="Pursley I."/>
            <person name="Horton D.L."/>
            <person name="Alikhan N.F."/>
            <person name="Baker D."/>
            <person name="Gharbi K."/>
            <person name="Hall N."/>
            <person name="Watson M."/>
            <person name="Adriaenssens E.M."/>
            <person name="Foster-Nyarko E."/>
            <person name="Jarju S."/>
            <person name="Secka A."/>
            <person name="Antonio M."/>
            <person name="Oren A."/>
            <person name="Chaudhuri R.R."/>
            <person name="La Ragione R."/>
            <person name="Hildebrand F."/>
            <person name="Pallen M.J."/>
        </authorList>
    </citation>
    <scope>NUCLEOTIDE SEQUENCE</scope>
    <source>
        <strain evidence="2">ChiBcec15-1070</strain>
    </source>
</reference>
<dbReference type="EMBL" id="DXHL01000028">
    <property type="protein sequence ID" value="HIW11020.1"/>
    <property type="molecule type" value="Genomic_DNA"/>
</dbReference>
<evidence type="ECO:0000256" key="1">
    <source>
        <dbReference type="SAM" id="SignalP"/>
    </source>
</evidence>
<organism evidence="2 3">
    <name type="scientific">Candidatus Rikenella faecigallinarum</name>
    <dbReference type="NCBI Taxonomy" id="2838745"/>
    <lineage>
        <taxon>Bacteria</taxon>
        <taxon>Pseudomonadati</taxon>
        <taxon>Bacteroidota</taxon>
        <taxon>Bacteroidia</taxon>
        <taxon>Bacteroidales</taxon>
        <taxon>Rikenellaceae</taxon>
        <taxon>Rikenella</taxon>
    </lineage>
</organism>
<proteinExistence type="predicted"/>
<dbReference type="InterPro" id="IPR032560">
    <property type="entry name" value="DUF4932"/>
</dbReference>
<reference evidence="2" key="2">
    <citation type="submission" date="2021-04" db="EMBL/GenBank/DDBJ databases">
        <authorList>
            <person name="Gilroy R."/>
        </authorList>
    </citation>
    <scope>NUCLEOTIDE SEQUENCE</scope>
    <source>
        <strain evidence="2">ChiBcec15-1070</strain>
    </source>
</reference>
<feature type="signal peptide" evidence="1">
    <location>
        <begin position="1"/>
        <end position="21"/>
    </location>
</feature>
<comment type="caution">
    <text evidence="2">The sequence shown here is derived from an EMBL/GenBank/DDBJ whole genome shotgun (WGS) entry which is preliminary data.</text>
</comment>
<keyword evidence="1" id="KW-0732">Signal</keyword>
<gene>
    <name evidence="2" type="ORF">H9888_05900</name>
</gene>
<evidence type="ECO:0000313" key="2">
    <source>
        <dbReference type="EMBL" id="HIW11020.1"/>
    </source>
</evidence>
<protein>
    <submittedName>
        <fullName evidence="2">DUF4932 domain-containing protein</fullName>
    </submittedName>
</protein>
<sequence length="482" mass="55191">MKRVKFLCAAWLALLTLTARPQETATVGIAAPVVDRRVELMTIVARLADFPEYQSSLVRAYTDSLDAWFAPYRNHAAVASLRELREQRGVAYDAVPIMGVYLSEPPRLRARFPLTATQPDERWDVKSGKKFIRLLRRFYRDTRCEAFFERQDTLFATVERSFQPVFSEIDMAWFGRFFGVQHPDGMIPIIGMGFGGGNYGGRILYPDSTADNYAFMGSWSLWEGQPMFDAELFKQTIVHEFCHSFVNPTLEHDTLALCAAEGLYRAEAERMDRQAYTDGRSVLFETFVRAAVICYLREHATRVAAENELWAQIDLGFVWMPEAVALLEAYAARRDRYPDFAAFVPRVRSWCQETVGSMETLHARRAAEREVRREQALKVVAVEPFGNGAQEVDPALTELTIRFDRPLAGRGYAFNSHPDSEEGLPVYGRARYSEDKRAVTVSVRLKPGRTYRFWVLKDLSFVGADGVRMYEDYLVTFRTRDK</sequence>
<feature type="chain" id="PRO_5039303385" evidence="1">
    <location>
        <begin position="22"/>
        <end position="482"/>
    </location>
</feature>
<dbReference type="AlphaFoldDB" id="A0A9D1QCW1"/>